<proteinExistence type="predicted"/>
<accession>A0A177B653</accession>
<protein>
    <submittedName>
        <fullName evidence="2">Uncharacterized protein</fullName>
    </submittedName>
</protein>
<keyword evidence="1" id="KW-1133">Transmembrane helix</keyword>
<keyword evidence="1" id="KW-0472">Membrane</keyword>
<dbReference type="AlphaFoldDB" id="A0A177B653"/>
<evidence type="ECO:0000313" key="2">
    <source>
        <dbReference type="EMBL" id="OAF69777.1"/>
    </source>
</evidence>
<feature type="transmembrane region" description="Helical" evidence="1">
    <location>
        <begin position="137"/>
        <end position="158"/>
    </location>
</feature>
<name>A0A177B653_9BILA</name>
<reference evidence="2 3" key="1">
    <citation type="submission" date="2016-04" db="EMBL/GenBank/DDBJ databases">
        <title>The genome of Intoshia linei affirms orthonectids as highly simplified spiralians.</title>
        <authorList>
            <person name="Mikhailov K.V."/>
            <person name="Slusarev G.S."/>
            <person name="Nikitin M.A."/>
            <person name="Logacheva M.D."/>
            <person name="Penin A."/>
            <person name="Aleoshin V."/>
            <person name="Panchin Y.V."/>
        </authorList>
    </citation>
    <scope>NUCLEOTIDE SEQUENCE [LARGE SCALE GENOMIC DNA]</scope>
    <source>
        <strain evidence="2">Intl2013</strain>
        <tissue evidence="2">Whole animal</tissue>
    </source>
</reference>
<dbReference type="EMBL" id="LWCA01000231">
    <property type="protein sequence ID" value="OAF69777.1"/>
    <property type="molecule type" value="Genomic_DNA"/>
</dbReference>
<gene>
    <name evidence="2" type="ORF">A3Q56_02413</name>
</gene>
<keyword evidence="1" id="KW-0812">Transmembrane</keyword>
<evidence type="ECO:0000256" key="1">
    <source>
        <dbReference type="SAM" id="Phobius"/>
    </source>
</evidence>
<organism evidence="2 3">
    <name type="scientific">Intoshia linei</name>
    <dbReference type="NCBI Taxonomy" id="1819745"/>
    <lineage>
        <taxon>Eukaryota</taxon>
        <taxon>Metazoa</taxon>
        <taxon>Spiralia</taxon>
        <taxon>Lophotrochozoa</taxon>
        <taxon>Mesozoa</taxon>
        <taxon>Orthonectida</taxon>
        <taxon>Rhopaluridae</taxon>
        <taxon>Intoshia</taxon>
    </lineage>
</organism>
<comment type="caution">
    <text evidence="2">The sequence shown here is derived from an EMBL/GenBank/DDBJ whole genome shotgun (WGS) entry which is preliminary data.</text>
</comment>
<evidence type="ECO:0000313" key="3">
    <source>
        <dbReference type="Proteomes" id="UP000078046"/>
    </source>
</evidence>
<dbReference type="Proteomes" id="UP000078046">
    <property type="component" value="Unassembled WGS sequence"/>
</dbReference>
<keyword evidence="3" id="KW-1185">Reference proteome</keyword>
<sequence length="160" mass="18296">MAELTTFTFINIAYIETKLSSLKFDECSSLNSGNYGSKIFNGSIKSQTYNYENFVESIINNNRPQSGAELSKTNHVSPMKRINSFDSIHEIIPQIQFQQSYSNNTMDNECVFDNENVKKLMIRSKKMKNAIRSNSKMFLTCVKIFIIIVYFLTVGGRIGK</sequence>